<dbReference type="Pfam" id="PF22645">
    <property type="entry name" value="GKRP_SIS_N"/>
    <property type="match status" value="1"/>
</dbReference>
<comment type="catalytic activity">
    <reaction evidence="3">
        <text>N-acetyl-D-muramate 6-phosphate + H2O = N-acetyl-D-glucosamine 6-phosphate + (R)-lactate</text>
        <dbReference type="Rhea" id="RHEA:26410"/>
        <dbReference type="ChEBI" id="CHEBI:15377"/>
        <dbReference type="ChEBI" id="CHEBI:16004"/>
        <dbReference type="ChEBI" id="CHEBI:57513"/>
        <dbReference type="ChEBI" id="CHEBI:58722"/>
        <dbReference type="EC" id="4.2.1.126"/>
    </reaction>
</comment>
<dbReference type="EC" id="4.2.1.126" evidence="3"/>
<feature type="active site" evidence="3">
    <location>
        <position position="114"/>
    </location>
</feature>
<comment type="miscellaneous">
    <text evidence="3">A lyase-type mechanism (elimination/hydration) is suggested for the cleavage of the lactyl ether bond of MurNAc 6-phosphate, with the formation of an alpha,beta-unsaturated aldehyde intermediate with (E)-stereochemistry, followed by the syn addition of water to give product.</text>
</comment>
<dbReference type="InterPro" id="IPR001347">
    <property type="entry name" value="SIS_dom"/>
</dbReference>
<keyword evidence="6" id="KW-1185">Reference proteome</keyword>
<evidence type="ECO:0000313" key="6">
    <source>
        <dbReference type="Proteomes" id="UP000183028"/>
    </source>
</evidence>
<dbReference type="GO" id="GO:0097367">
    <property type="term" value="F:carbohydrate derivative binding"/>
    <property type="evidence" value="ECO:0007669"/>
    <property type="project" value="InterPro"/>
</dbReference>
<keyword evidence="1 3" id="KW-0456">Lyase</keyword>
<dbReference type="SUPFAM" id="SSF53697">
    <property type="entry name" value="SIS domain"/>
    <property type="match status" value="1"/>
</dbReference>
<comment type="subunit">
    <text evidence="3">Homodimer.</text>
</comment>
<accession>A0A1H6QC73</accession>
<evidence type="ECO:0000256" key="1">
    <source>
        <dbReference type="ARBA" id="ARBA00023239"/>
    </source>
</evidence>
<dbReference type="GO" id="GO:0046348">
    <property type="term" value="P:amino sugar catabolic process"/>
    <property type="evidence" value="ECO:0007669"/>
    <property type="project" value="InterPro"/>
</dbReference>
<dbReference type="InterPro" id="IPR040190">
    <property type="entry name" value="MURQ/GCKR"/>
</dbReference>
<dbReference type="InterPro" id="IPR005486">
    <property type="entry name" value="Glucokinase_regulatory_CS"/>
</dbReference>
<protein>
    <recommendedName>
        <fullName evidence="3">N-acetylmuramic acid 6-phosphate etherase</fullName>
        <shortName evidence="3">MurNAc-6-P etherase</shortName>
        <ecNumber evidence="3">4.2.1.126</ecNumber>
    </recommendedName>
    <alternativeName>
        <fullName evidence="3">N-acetylmuramic acid 6-phosphate hydrolase</fullName>
    </alternativeName>
    <alternativeName>
        <fullName evidence="3">N-acetylmuramic acid 6-phosphate lyase</fullName>
    </alternativeName>
</protein>
<dbReference type="UniPathway" id="UPA00342"/>
<dbReference type="GO" id="GO:0016835">
    <property type="term" value="F:carbon-oxygen lyase activity"/>
    <property type="evidence" value="ECO:0007669"/>
    <property type="project" value="UniProtKB-UniRule"/>
</dbReference>
<dbReference type="NCBIfam" id="NF003915">
    <property type="entry name" value="PRK05441.1"/>
    <property type="match status" value="1"/>
</dbReference>
<dbReference type="PROSITE" id="PS51464">
    <property type="entry name" value="SIS"/>
    <property type="match status" value="1"/>
</dbReference>
<feature type="active site" description="Proton donor" evidence="3">
    <location>
        <position position="83"/>
    </location>
</feature>
<feature type="domain" description="SIS" evidence="4">
    <location>
        <begin position="55"/>
        <end position="218"/>
    </location>
</feature>
<dbReference type="STRING" id="322505.SAMN04487836_11615"/>
<comment type="similarity">
    <text evidence="3">Belongs to the GCKR-like family. MurNAc-6-P etherase subfamily.</text>
</comment>
<dbReference type="InterPro" id="IPR005488">
    <property type="entry name" value="Etherase_MurQ"/>
</dbReference>
<dbReference type="GO" id="GO:0009254">
    <property type="term" value="P:peptidoglycan turnover"/>
    <property type="evidence" value="ECO:0007669"/>
    <property type="project" value="TreeGrafter"/>
</dbReference>
<proteinExistence type="inferred from homology"/>
<dbReference type="GO" id="GO:0016803">
    <property type="term" value="F:ether hydrolase activity"/>
    <property type="evidence" value="ECO:0007669"/>
    <property type="project" value="TreeGrafter"/>
</dbReference>
<dbReference type="PANTHER" id="PTHR10088">
    <property type="entry name" value="GLUCOKINASE REGULATORY PROTEIN"/>
    <property type="match status" value="1"/>
</dbReference>
<dbReference type="RefSeq" id="WP_074731165.1">
    <property type="nucleotide sequence ID" value="NZ_CADAIQ010000132.1"/>
</dbReference>
<dbReference type="HAMAP" id="MF_00068">
    <property type="entry name" value="MurQ"/>
    <property type="match status" value="1"/>
</dbReference>
<dbReference type="EMBL" id="FNYK01000003">
    <property type="protein sequence ID" value="SEI41319.1"/>
    <property type="molecule type" value="Genomic_DNA"/>
</dbReference>
<gene>
    <name evidence="3" type="primary">murQ</name>
    <name evidence="5" type="ORF">SAMN04487834_100317</name>
</gene>
<keyword evidence="2 3" id="KW-0119">Carbohydrate metabolism</keyword>
<dbReference type="AlphaFoldDB" id="A0A1H6QC73"/>
<dbReference type="Gene3D" id="3.40.50.10490">
    <property type="entry name" value="Glucose-6-phosphate isomerase like protein, domain 1"/>
    <property type="match status" value="2"/>
</dbReference>
<evidence type="ECO:0000259" key="4">
    <source>
        <dbReference type="PROSITE" id="PS51464"/>
    </source>
</evidence>
<evidence type="ECO:0000256" key="2">
    <source>
        <dbReference type="ARBA" id="ARBA00023277"/>
    </source>
</evidence>
<dbReference type="GO" id="GO:0097173">
    <property type="term" value="P:N-acetylmuramic acid catabolic process"/>
    <property type="evidence" value="ECO:0007669"/>
    <property type="project" value="UniProtKB-UniPathway"/>
</dbReference>
<dbReference type="PROSITE" id="PS01272">
    <property type="entry name" value="GCKR"/>
    <property type="match status" value="1"/>
</dbReference>
<dbReference type="Gene3D" id="1.10.8.1080">
    <property type="match status" value="1"/>
</dbReference>
<comment type="function">
    <text evidence="3">Specifically catalyzes the cleavage of the D-lactyl ether substituent of MurNAc 6-phosphate, producing GlcNAc 6-phosphate and D-lactate.</text>
</comment>
<dbReference type="InterPro" id="IPR046348">
    <property type="entry name" value="SIS_dom_sf"/>
</dbReference>
<dbReference type="PANTHER" id="PTHR10088:SF4">
    <property type="entry name" value="GLUCOKINASE REGULATORY PROTEIN"/>
    <property type="match status" value="1"/>
</dbReference>
<organism evidence="5 6">
    <name type="scientific">Sharpea azabuensis</name>
    <dbReference type="NCBI Taxonomy" id="322505"/>
    <lineage>
        <taxon>Bacteria</taxon>
        <taxon>Bacillati</taxon>
        <taxon>Bacillota</taxon>
        <taxon>Erysipelotrichia</taxon>
        <taxon>Erysipelotrichales</taxon>
        <taxon>Coprobacillaceae</taxon>
        <taxon>Sharpea</taxon>
    </lineage>
</organism>
<reference evidence="6" key="1">
    <citation type="submission" date="2016-10" db="EMBL/GenBank/DDBJ databases">
        <authorList>
            <person name="Varghese N."/>
        </authorList>
    </citation>
    <scope>NUCLEOTIDE SEQUENCE [LARGE SCALE GENOMIC DNA]</scope>
    <source>
        <strain evidence="6">DSM 20406</strain>
    </source>
</reference>
<dbReference type="CDD" id="cd05007">
    <property type="entry name" value="SIS_Etherase"/>
    <property type="match status" value="1"/>
</dbReference>
<dbReference type="NCBIfam" id="NF009222">
    <property type="entry name" value="PRK12570.1"/>
    <property type="match status" value="1"/>
</dbReference>
<evidence type="ECO:0000313" key="5">
    <source>
        <dbReference type="EMBL" id="SEI41319.1"/>
    </source>
</evidence>
<dbReference type="OrthoDB" id="9813395at2"/>
<dbReference type="Proteomes" id="UP000183028">
    <property type="component" value="Unassembled WGS sequence"/>
</dbReference>
<sequence length="301" mass="32490">MDLERIETEQRNIHTMDIDRVSTLEIVEKINAEDHKVADAIALQLDKIAEVIDECSARMKKGGRLIYMGAGTSGRIGILDASECPPTYGVSNDLVVGLIAGGYQAMFRSQEGAEDNENQGKDDLKALDLNENDTVVGLAASGRTPYVVGGLSYANEVGAYSASVACVTNAVISQYASTPIEVITGPEVITGSTRMKAGSAEKMICNMISTGCMIRYGKVYENLMVDVQPTNEKLEQRAIGIVEKCVHCNHQQAKRLLEESHNDVKIAVIMGVGKISYDDAKNLLSHNGGNVHEAINEANKL</sequence>
<dbReference type="Pfam" id="PF20741">
    <property type="entry name" value="GKRP-like_C"/>
    <property type="match status" value="1"/>
</dbReference>
<dbReference type="eggNOG" id="COG2103">
    <property type="taxonomic scope" value="Bacteria"/>
</dbReference>
<comment type="pathway">
    <text evidence="3">Amino-sugar metabolism; N-acetylmuramate degradation.</text>
</comment>
<evidence type="ECO:0000256" key="3">
    <source>
        <dbReference type="HAMAP-Rule" id="MF_00068"/>
    </source>
</evidence>
<name>A0A1H6QC73_9FIRM</name>
<dbReference type="FunFam" id="3.40.50.10490:FF:000014">
    <property type="entry name" value="N-acetylmuramic acid 6-phosphate etherase"/>
    <property type="match status" value="1"/>
</dbReference>
<dbReference type="NCBIfam" id="TIGR00274">
    <property type="entry name" value="N-acetylmuramic acid 6-phosphate etherase"/>
    <property type="match status" value="1"/>
</dbReference>